<dbReference type="PANTHER" id="PTHR33395">
    <property type="entry name" value="TRANSCRIPTASE, PUTATIVE-RELATED-RELATED"/>
    <property type="match status" value="1"/>
</dbReference>
<reference evidence="1 2" key="1">
    <citation type="submission" date="2018-07" db="EMBL/GenBank/DDBJ databases">
        <title>A high quality draft genome assembly of the barn swallow (H. rustica rustica).</title>
        <authorList>
            <person name="Formenti G."/>
            <person name="Chiara M."/>
            <person name="Poveda L."/>
            <person name="Francoijs K.-J."/>
            <person name="Bonisoli-Alquati A."/>
            <person name="Canova L."/>
            <person name="Gianfranceschi L."/>
            <person name="Horner D.S."/>
            <person name="Saino N."/>
        </authorList>
    </citation>
    <scope>NUCLEOTIDE SEQUENCE [LARGE SCALE GENOMIC DNA]</scope>
    <source>
        <strain evidence="1">Chelidonia</strain>
        <tissue evidence="1">Blood</tissue>
    </source>
</reference>
<evidence type="ECO:0000313" key="1">
    <source>
        <dbReference type="EMBL" id="RMB97141.1"/>
    </source>
</evidence>
<keyword evidence="2" id="KW-1185">Reference proteome</keyword>
<protein>
    <submittedName>
        <fullName evidence="1">Uncharacterized protein</fullName>
    </submittedName>
</protein>
<dbReference type="GO" id="GO:0061343">
    <property type="term" value="P:cell adhesion involved in heart morphogenesis"/>
    <property type="evidence" value="ECO:0007669"/>
    <property type="project" value="TreeGrafter"/>
</dbReference>
<name>A0A3M0J727_HIRRU</name>
<gene>
    <name evidence="1" type="ORF">DUI87_26425</name>
</gene>
<dbReference type="PANTHER" id="PTHR33395:SF22">
    <property type="entry name" value="REVERSE TRANSCRIPTASE DOMAIN-CONTAINING PROTEIN"/>
    <property type="match status" value="1"/>
</dbReference>
<organism evidence="1 2">
    <name type="scientific">Hirundo rustica rustica</name>
    <dbReference type="NCBI Taxonomy" id="333673"/>
    <lineage>
        <taxon>Eukaryota</taxon>
        <taxon>Metazoa</taxon>
        <taxon>Chordata</taxon>
        <taxon>Craniata</taxon>
        <taxon>Vertebrata</taxon>
        <taxon>Euteleostomi</taxon>
        <taxon>Archelosauria</taxon>
        <taxon>Archosauria</taxon>
        <taxon>Dinosauria</taxon>
        <taxon>Saurischia</taxon>
        <taxon>Theropoda</taxon>
        <taxon>Coelurosauria</taxon>
        <taxon>Aves</taxon>
        <taxon>Neognathae</taxon>
        <taxon>Neoaves</taxon>
        <taxon>Telluraves</taxon>
        <taxon>Australaves</taxon>
        <taxon>Passeriformes</taxon>
        <taxon>Sylvioidea</taxon>
        <taxon>Hirundinidae</taxon>
        <taxon>Hirundo</taxon>
    </lineage>
</organism>
<dbReference type="GO" id="GO:0007508">
    <property type="term" value="P:larval heart development"/>
    <property type="evidence" value="ECO:0007669"/>
    <property type="project" value="TreeGrafter"/>
</dbReference>
<dbReference type="Proteomes" id="UP000269221">
    <property type="component" value="Unassembled WGS sequence"/>
</dbReference>
<dbReference type="EMBL" id="QRBI01000169">
    <property type="protein sequence ID" value="RMB97141.1"/>
    <property type="molecule type" value="Genomic_DNA"/>
</dbReference>
<evidence type="ECO:0000313" key="2">
    <source>
        <dbReference type="Proteomes" id="UP000269221"/>
    </source>
</evidence>
<accession>A0A3M0J727</accession>
<dbReference type="GO" id="GO:0031012">
    <property type="term" value="C:extracellular matrix"/>
    <property type="evidence" value="ECO:0007669"/>
    <property type="project" value="TreeGrafter"/>
</dbReference>
<sequence length="183" mass="20514">MRLKESLHHLLIAESTQVTGDVEKAKVHNAFFASVFHIKTSCPQDTHLPEREIGDGEINEACTIWEEMLSDLLCLLEGGCGEHCALSQPIAYPFLRLISSINPVPHLMLSHHPDISWGDQMGPDGIHPRVMRDLADELAKQLSIIYQQSWLTEEVPDDWKLASVTPIHKRVGGRILVIIDQLA</sequence>
<dbReference type="OrthoDB" id="416454at2759"/>
<proteinExistence type="predicted"/>
<comment type="caution">
    <text evidence="1">The sequence shown here is derived from an EMBL/GenBank/DDBJ whole genome shotgun (WGS) entry which is preliminary data.</text>
</comment>
<dbReference type="AlphaFoldDB" id="A0A3M0J727"/>
<dbReference type="STRING" id="333673.A0A3M0J727"/>